<accession>A0A8X6KYA7</accession>
<dbReference type="Gene3D" id="4.10.60.10">
    <property type="entry name" value="Zinc finger, CCHC-type"/>
    <property type="match status" value="1"/>
</dbReference>
<gene>
    <name evidence="5" type="primary">POLX_999</name>
    <name evidence="5" type="ORF">TNCT_444561</name>
</gene>
<dbReference type="Proteomes" id="UP000887116">
    <property type="component" value="Unassembled WGS sequence"/>
</dbReference>
<dbReference type="SMART" id="SM00343">
    <property type="entry name" value="ZnF_C2HC"/>
    <property type="match status" value="1"/>
</dbReference>
<keyword evidence="2" id="KW-0862">Zinc</keyword>
<name>A0A8X6KYA7_TRICU</name>
<dbReference type="PANTHER" id="PTHR42648:SF24">
    <property type="entry name" value="INTEGRASE CATALYTIC DOMAIN-CONTAINING PROTEIN"/>
    <property type="match status" value="1"/>
</dbReference>
<dbReference type="EMBL" id="BMAO01003901">
    <property type="protein sequence ID" value="GFQ90965.1"/>
    <property type="molecule type" value="Genomic_DNA"/>
</dbReference>
<dbReference type="Gene3D" id="3.30.420.10">
    <property type="entry name" value="Ribonuclease H-like superfamily/Ribonuclease H"/>
    <property type="match status" value="1"/>
</dbReference>
<keyword evidence="2" id="KW-0479">Metal-binding</keyword>
<dbReference type="GO" id="GO:0008233">
    <property type="term" value="F:peptidase activity"/>
    <property type="evidence" value="ECO:0007669"/>
    <property type="project" value="UniProtKB-KW"/>
</dbReference>
<dbReference type="GO" id="GO:0003676">
    <property type="term" value="F:nucleic acid binding"/>
    <property type="evidence" value="ECO:0007669"/>
    <property type="project" value="InterPro"/>
</dbReference>
<dbReference type="SUPFAM" id="SSF57756">
    <property type="entry name" value="Retrovirus zinc finger-like domains"/>
    <property type="match status" value="1"/>
</dbReference>
<dbReference type="Pfam" id="PF13976">
    <property type="entry name" value="gag_pre-integrs"/>
    <property type="match status" value="1"/>
</dbReference>
<comment type="caution">
    <text evidence="5">The sequence shown here is derived from an EMBL/GenBank/DDBJ whole genome shotgun (WGS) entry which is preliminary data.</text>
</comment>
<dbReference type="InterPro" id="IPR054722">
    <property type="entry name" value="PolX-like_BBD"/>
</dbReference>
<dbReference type="OrthoDB" id="8058138at2759"/>
<evidence type="ECO:0000313" key="6">
    <source>
        <dbReference type="Proteomes" id="UP000887116"/>
    </source>
</evidence>
<dbReference type="PANTHER" id="PTHR42648">
    <property type="entry name" value="TRANSPOSASE, PUTATIVE-RELATED"/>
    <property type="match status" value="1"/>
</dbReference>
<dbReference type="GO" id="GO:0008270">
    <property type="term" value="F:zinc ion binding"/>
    <property type="evidence" value="ECO:0007669"/>
    <property type="project" value="UniProtKB-KW"/>
</dbReference>
<evidence type="ECO:0000259" key="4">
    <source>
        <dbReference type="PROSITE" id="PS50994"/>
    </source>
</evidence>
<dbReference type="InterPro" id="IPR012337">
    <property type="entry name" value="RNaseH-like_sf"/>
</dbReference>
<evidence type="ECO:0000313" key="5">
    <source>
        <dbReference type="EMBL" id="GFQ90965.1"/>
    </source>
</evidence>
<dbReference type="Pfam" id="PF14223">
    <property type="entry name" value="Retrotran_gag_2"/>
    <property type="match status" value="1"/>
</dbReference>
<dbReference type="InterPro" id="IPR036875">
    <property type="entry name" value="Znf_CCHC_sf"/>
</dbReference>
<dbReference type="InterPro" id="IPR025724">
    <property type="entry name" value="GAG-pre-integrase_dom"/>
</dbReference>
<sequence length="710" mass="81207">MEFKAHIEKLVGAANWSKWKQQIELLLRHHDVHDVVCGDRECPRLPAEASAEAIAAYEKAQKAFIKDDSLAQLILVGNMDDSNAELTSVCNTAKSVWEKLLLVYEQSSGQRLDRLMERFFCSEKELEDDIASHIAKLQRNFSELNDELSRVAKTTLPDLLLMSRIMSTLPSEYFEFKSVWESVPIEERSVNKLTERLYLIEMRLPSKSTDSTALVATRKKVFKKPERKCYVCRKPGHLAKDCCKKGSKPKVEGDAFVCTVEGVPESEYMWGNSDGIVAYGHGTVNIEIKVNSKWEKHHLTEVWYVPDISRNQFSISQTLKRGFKFQASKDECSLLRDDRVCLKGVRTVHGLYALEMHVLYPKVCVAAEVCVASADQSLQLWHERLCHQNKAHVKDILRKYQIKGNAKDSQICDGCCYGKQSRRPFGTRKQRATTPGELINIDVCGPMQQQSLGGAKYYVCFKDDFTKYRRVFFMQSKNEVSKCLETFLNEAKNTGHMIKEVLSDGGGEVINSTVKSLLEKSGISYHMEIVKKPLQTPEVDVEKEMEEISCNAEDTEETLVQQSSRNLRDRSILKMPAKFDSFVLLAEHIEPETYKEAMASEDSDKWLAAMKEELESLSNNNTWILVNLPSDRKAIDNQSAIPLVKNPEFHNRTKHTDIRYKFIREQYENKQLNVINCSSEVQVADRLTKPLAKDRFLKLKLMLGMYNFGN</sequence>
<evidence type="ECO:0000256" key="2">
    <source>
        <dbReference type="PROSITE-ProRule" id="PRU00047"/>
    </source>
</evidence>
<reference evidence="5" key="1">
    <citation type="submission" date="2020-07" db="EMBL/GenBank/DDBJ databases">
        <title>Multicomponent nature underlies the extraordinary mechanical properties of spider dragline silk.</title>
        <authorList>
            <person name="Kono N."/>
            <person name="Nakamura H."/>
            <person name="Mori M."/>
            <person name="Yoshida Y."/>
            <person name="Ohtoshi R."/>
            <person name="Malay A.D."/>
            <person name="Moran D.A.P."/>
            <person name="Tomita M."/>
            <person name="Numata K."/>
            <person name="Arakawa K."/>
        </authorList>
    </citation>
    <scope>NUCLEOTIDE SEQUENCE</scope>
</reference>
<feature type="domain" description="Integrase catalytic" evidence="4">
    <location>
        <begin position="431"/>
        <end position="540"/>
    </location>
</feature>
<keyword evidence="1" id="KW-0378">Hydrolase</keyword>
<dbReference type="Pfam" id="PF22936">
    <property type="entry name" value="Pol_BBD"/>
    <property type="match status" value="1"/>
</dbReference>
<dbReference type="PROSITE" id="PS50994">
    <property type="entry name" value="INTEGRASE"/>
    <property type="match status" value="1"/>
</dbReference>
<proteinExistence type="predicted"/>
<dbReference type="InterPro" id="IPR036397">
    <property type="entry name" value="RNaseH_sf"/>
</dbReference>
<dbReference type="GO" id="GO:0015074">
    <property type="term" value="P:DNA integration"/>
    <property type="evidence" value="ECO:0007669"/>
    <property type="project" value="InterPro"/>
</dbReference>
<keyword evidence="2" id="KW-0863">Zinc-finger</keyword>
<dbReference type="AlphaFoldDB" id="A0A8X6KYA7"/>
<organism evidence="5 6">
    <name type="scientific">Trichonephila clavata</name>
    <name type="common">Joro spider</name>
    <name type="synonym">Nephila clavata</name>
    <dbReference type="NCBI Taxonomy" id="2740835"/>
    <lineage>
        <taxon>Eukaryota</taxon>
        <taxon>Metazoa</taxon>
        <taxon>Ecdysozoa</taxon>
        <taxon>Arthropoda</taxon>
        <taxon>Chelicerata</taxon>
        <taxon>Arachnida</taxon>
        <taxon>Araneae</taxon>
        <taxon>Araneomorphae</taxon>
        <taxon>Entelegynae</taxon>
        <taxon>Araneoidea</taxon>
        <taxon>Nephilidae</taxon>
        <taxon>Trichonephila</taxon>
    </lineage>
</organism>
<evidence type="ECO:0000259" key="3">
    <source>
        <dbReference type="PROSITE" id="PS50158"/>
    </source>
</evidence>
<dbReference type="PROSITE" id="PS50158">
    <property type="entry name" value="ZF_CCHC"/>
    <property type="match status" value="1"/>
</dbReference>
<keyword evidence="1" id="KW-0645">Protease</keyword>
<feature type="domain" description="CCHC-type" evidence="3">
    <location>
        <begin position="227"/>
        <end position="242"/>
    </location>
</feature>
<dbReference type="InterPro" id="IPR039537">
    <property type="entry name" value="Retrotran_Ty1/copia-like"/>
</dbReference>
<dbReference type="CDD" id="cd09272">
    <property type="entry name" value="RNase_HI_RT_Ty1"/>
    <property type="match status" value="1"/>
</dbReference>
<dbReference type="InterPro" id="IPR001878">
    <property type="entry name" value="Znf_CCHC"/>
</dbReference>
<dbReference type="SUPFAM" id="SSF53098">
    <property type="entry name" value="Ribonuclease H-like"/>
    <property type="match status" value="1"/>
</dbReference>
<evidence type="ECO:0000256" key="1">
    <source>
        <dbReference type="ARBA" id="ARBA00022670"/>
    </source>
</evidence>
<dbReference type="InterPro" id="IPR001584">
    <property type="entry name" value="Integrase_cat-core"/>
</dbReference>
<keyword evidence="6" id="KW-1185">Reference proteome</keyword>
<dbReference type="GO" id="GO:0006508">
    <property type="term" value="P:proteolysis"/>
    <property type="evidence" value="ECO:0007669"/>
    <property type="project" value="UniProtKB-KW"/>
</dbReference>
<protein>
    <submittedName>
        <fullName evidence="5">Retrovirus-related Pol polyprotein from transposon TNT 1-94</fullName>
    </submittedName>
</protein>